<feature type="transmembrane region" description="Helical" evidence="6">
    <location>
        <begin position="293"/>
        <end position="315"/>
    </location>
</feature>
<reference evidence="9" key="1">
    <citation type="submission" date="2018-02" db="EMBL/GenBank/DDBJ databases">
        <authorList>
            <person name="Clavel T."/>
            <person name="Strowig T."/>
        </authorList>
    </citation>
    <scope>NUCLEOTIDE SEQUENCE [LARGE SCALE GENOMIC DNA]</scope>
    <source>
        <strain evidence="9">DSM 103720</strain>
    </source>
</reference>
<dbReference type="GeneID" id="82526039"/>
<dbReference type="Proteomes" id="UP000244905">
    <property type="component" value="Unassembled WGS sequence"/>
</dbReference>
<feature type="transmembrane region" description="Helical" evidence="6">
    <location>
        <begin position="182"/>
        <end position="208"/>
    </location>
</feature>
<evidence type="ECO:0000313" key="9">
    <source>
        <dbReference type="Proteomes" id="UP000244905"/>
    </source>
</evidence>
<feature type="domain" description="ABC-2 type transporter transmembrane" evidence="7">
    <location>
        <begin position="18"/>
        <end position="367"/>
    </location>
</feature>
<keyword evidence="9" id="KW-1185">Reference proteome</keyword>
<dbReference type="InterPro" id="IPR013525">
    <property type="entry name" value="ABC2_TM"/>
</dbReference>
<dbReference type="GO" id="GO:0005886">
    <property type="term" value="C:plasma membrane"/>
    <property type="evidence" value="ECO:0007669"/>
    <property type="project" value="UniProtKB-SubCell"/>
</dbReference>
<dbReference type="Pfam" id="PF12698">
    <property type="entry name" value="ABC2_membrane_3"/>
    <property type="match status" value="1"/>
</dbReference>
<evidence type="ECO:0000256" key="3">
    <source>
        <dbReference type="ARBA" id="ARBA00022692"/>
    </source>
</evidence>
<gene>
    <name evidence="8" type="ORF">C5O23_06740</name>
</gene>
<evidence type="ECO:0000256" key="6">
    <source>
        <dbReference type="SAM" id="Phobius"/>
    </source>
</evidence>
<dbReference type="GO" id="GO:0140359">
    <property type="term" value="F:ABC-type transporter activity"/>
    <property type="evidence" value="ECO:0007669"/>
    <property type="project" value="InterPro"/>
</dbReference>
<sequence>MVLLDIIKRELRRLTSRKIYVVMMLVVPLACSFFFLNLMHEGLPLKVPVGMVDLDHSSLSRQIGRSLDASPLVDINSDFESYHEAINGVKSGEIYGFFLIPSDFQQKTIAGEKPTLSFFSNMTIFVPGSLSFKGFKTIAVTTAGGIVKTTLVSAGADENLAGSLIQPLVIRTHPLNNPWTNYSIYLCQSFIPCLLALIILLVTVFSICQEHKTGTSVEWLEEARGHMGIALLGKLLPQTVIFTSVGIAIQAVMFGFLGFPLNNHPVHMVLAMLLLVTATQGFAVFITEMLPNFRIALSIVSLTGILCFSVAGFSFPVEKMYGGIAIFSYIVPIRYYFLIYIDQALNGIPIYYSRFYYVALLLFTLLPLIGLRRLRRQCEHPVYIP</sequence>
<evidence type="ECO:0000256" key="5">
    <source>
        <dbReference type="ARBA" id="ARBA00023136"/>
    </source>
</evidence>
<evidence type="ECO:0000256" key="4">
    <source>
        <dbReference type="ARBA" id="ARBA00022989"/>
    </source>
</evidence>
<dbReference type="Gene3D" id="3.40.1710.10">
    <property type="entry name" value="abc type-2 transporter like domain"/>
    <property type="match status" value="1"/>
</dbReference>
<accession>A0A2V1IJZ0</accession>
<feature type="transmembrane region" description="Helical" evidence="6">
    <location>
        <begin position="265"/>
        <end position="286"/>
    </location>
</feature>
<dbReference type="EMBL" id="PUEC01000013">
    <property type="protein sequence ID" value="PWB02346.1"/>
    <property type="molecule type" value="Genomic_DNA"/>
</dbReference>
<dbReference type="AlphaFoldDB" id="A0A2V1IJZ0"/>
<evidence type="ECO:0000313" key="8">
    <source>
        <dbReference type="EMBL" id="PWB02346.1"/>
    </source>
</evidence>
<protein>
    <submittedName>
        <fullName evidence="8">ABC transporter permease</fullName>
    </submittedName>
</protein>
<dbReference type="RefSeq" id="WP_107032189.1">
    <property type="nucleotide sequence ID" value="NZ_CAPEJN010000016.1"/>
</dbReference>
<keyword evidence="5 6" id="KW-0472">Membrane</keyword>
<dbReference type="InterPro" id="IPR051449">
    <property type="entry name" value="ABC-2_transporter_component"/>
</dbReference>
<name>A0A2V1IJZ0_9BACT</name>
<keyword evidence="4 6" id="KW-1133">Transmembrane helix</keyword>
<dbReference type="PANTHER" id="PTHR30294:SF47">
    <property type="entry name" value="INNER MEMBRANE TRANSPORT PERMEASE YHHJ"/>
    <property type="match status" value="1"/>
</dbReference>
<keyword evidence="2" id="KW-1003">Cell membrane</keyword>
<feature type="transmembrane region" description="Helical" evidence="6">
    <location>
        <begin position="353"/>
        <end position="371"/>
    </location>
</feature>
<evidence type="ECO:0000256" key="1">
    <source>
        <dbReference type="ARBA" id="ARBA00004651"/>
    </source>
</evidence>
<evidence type="ECO:0000259" key="7">
    <source>
        <dbReference type="Pfam" id="PF12698"/>
    </source>
</evidence>
<feature type="transmembrane region" description="Helical" evidence="6">
    <location>
        <begin position="229"/>
        <end position="259"/>
    </location>
</feature>
<keyword evidence="3 6" id="KW-0812">Transmembrane</keyword>
<feature type="transmembrane region" description="Helical" evidence="6">
    <location>
        <begin position="321"/>
        <end position="341"/>
    </location>
</feature>
<proteinExistence type="predicted"/>
<dbReference type="PANTHER" id="PTHR30294">
    <property type="entry name" value="MEMBRANE COMPONENT OF ABC TRANSPORTER YHHJ-RELATED"/>
    <property type="match status" value="1"/>
</dbReference>
<comment type="caution">
    <text evidence="8">The sequence shown here is derived from an EMBL/GenBank/DDBJ whole genome shotgun (WGS) entry which is preliminary data.</text>
</comment>
<organism evidence="8 9">
    <name type="scientific">Duncaniella muris</name>
    <dbReference type="NCBI Taxonomy" id="2094150"/>
    <lineage>
        <taxon>Bacteria</taxon>
        <taxon>Pseudomonadati</taxon>
        <taxon>Bacteroidota</taxon>
        <taxon>Bacteroidia</taxon>
        <taxon>Bacteroidales</taxon>
        <taxon>Muribaculaceae</taxon>
        <taxon>Duncaniella</taxon>
    </lineage>
</organism>
<comment type="subcellular location">
    <subcellularLocation>
        <location evidence="1">Cell membrane</location>
        <topology evidence="1">Multi-pass membrane protein</topology>
    </subcellularLocation>
</comment>
<evidence type="ECO:0000256" key="2">
    <source>
        <dbReference type="ARBA" id="ARBA00022475"/>
    </source>
</evidence>
<feature type="transmembrane region" description="Helical" evidence="6">
    <location>
        <begin position="20"/>
        <end position="39"/>
    </location>
</feature>